<dbReference type="PANTHER" id="PTHR24094:SF15">
    <property type="entry name" value="AMP-DEPENDENT SYNTHETASE_LIGASE DOMAIN-CONTAINING PROTEIN-RELATED"/>
    <property type="match status" value="1"/>
</dbReference>
<sequence length="102" mass="11364">MVPLSNAWQTGAQQWTARQRHDFANDPLELIAVEGRVNEAKGDGDAGTWLPPDKSFRCAYAARMVAIKLTWHLWVTPAERDALTRLLQPCGALELPREPGNV</sequence>
<dbReference type="KEGG" id="nbe:Back2_23060"/>
<gene>
    <name evidence="2" type="ORF">Back2_23060</name>
</gene>
<dbReference type="EMBL" id="AP019307">
    <property type="protein sequence ID" value="BBH18019.1"/>
    <property type="molecule type" value="Genomic_DNA"/>
</dbReference>
<organism evidence="2 3">
    <name type="scientific">Nocardioides baekrokdamisoli</name>
    <dbReference type="NCBI Taxonomy" id="1804624"/>
    <lineage>
        <taxon>Bacteria</taxon>
        <taxon>Bacillati</taxon>
        <taxon>Actinomycetota</taxon>
        <taxon>Actinomycetes</taxon>
        <taxon>Propionibacteriales</taxon>
        <taxon>Nocardioidaceae</taxon>
        <taxon>Nocardioides</taxon>
    </lineage>
</organism>
<dbReference type="OrthoDB" id="5196645at2"/>
<dbReference type="PANTHER" id="PTHR24094">
    <property type="entry name" value="SECRETED PROTEIN"/>
    <property type="match status" value="1"/>
</dbReference>
<reference evidence="2 3" key="1">
    <citation type="submission" date="2018-11" db="EMBL/GenBank/DDBJ databases">
        <title>Complete genome sequence of Nocardioides baekrokdamisoli strain KCTC 39748.</title>
        <authorList>
            <person name="Kang S.W."/>
            <person name="Lee K.C."/>
            <person name="Kim K.K."/>
            <person name="Kim J.S."/>
            <person name="Kim D.S."/>
            <person name="Ko S.H."/>
            <person name="Yang S.H."/>
            <person name="Shin Y.K."/>
            <person name="Lee J.S."/>
        </authorList>
    </citation>
    <scope>NUCLEOTIDE SEQUENCE [LARGE SCALE GENOMIC DNA]</scope>
    <source>
        <strain evidence="2 3">KCTC 39748</strain>
    </source>
</reference>
<dbReference type="Proteomes" id="UP000271573">
    <property type="component" value="Chromosome"/>
</dbReference>
<keyword evidence="3" id="KW-1185">Reference proteome</keyword>
<proteinExistence type="predicted"/>
<evidence type="ECO:0000313" key="3">
    <source>
        <dbReference type="Proteomes" id="UP000271573"/>
    </source>
</evidence>
<evidence type="ECO:0000259" key="1">
    <source>
        <dbReference type="Pfam" id="PF07510"/>
    </source>
</evidence>
<accession>A0A3G9J4Q8</accession>
<dbReference type="Pfam" id="PF07510">
    <property type="entry name" value="GmrSD_C"/>
    <property type="match status" value="1"/>
</dbReference>
<feature type="domain" description="GmrSD restriction endonucleases C-terminal" evidence="1">
    <location>
        <begin position="2"/>
        <end position="85"/>
    </location>
</feature>
<dbReference type="InterPro" id="IPR011089">
    <property type="entry name" value="GmrSD_C"/>
</dbReference>
<name>A0A3G9J4Q8_9ACTN</name>
<protein>
    <recommendedName>
        <fullName evidence="1">GmrSD restriction endonucleases C-terminal domain-containing protein</fullName>
    </recommendedName>
</protein>
<dbReference type="AlphaFoldDB" id="A0A3G9J4Q8"/>
<evidence type="ECO:0000313" key="2">
    <source>
        <dbReference type="EMBL" id="BBH18019.1"/>
    </source>
</evidence>